<reference evidence="3" key="1">
    <citation type="submission" date="2016-03" db="EMBL/GenBank/DDBJ databases">
        <authorList>
            <person name="Ploux O."/>
        </authorList>
    </citation>
    <scope>NUCLEOTIDE SEQUENCE [LARGE SCALE GENOMIC DNA]</scope>
    <source>
        <strain evidence="3">UK7</strain>
    </source>
</reference>
<evidence type="ECO:0000256" key="1">
    <source>
        <dbReference type="SAM" id="Phobius"/>
    </source>
</evidence>
<dbReference type="AlphaFoldDB" id="A0A1E1KFF9"/>
<name>A0A1E1KFF9_9HELO</name>
<evidence type="ECO:0000313" key="3">
    <source>
        <dbReference type="Proteomes" id="UP000178129"/>
    </source>
</evidence>
<accession>A0A1E1KFF9</accession>
<dbReference type="InParanoid" id="A0A1E1KFF9"/>
<keyword evidence="1" id="KW-1133">Transmembrane helix</keyword>
<proteinExistence type="predicted"/>
<comment type="caution">
    <text evidence="2">The sequence shown here is derived from an EMBL/GenBank/DDBJ whole genome shotgun (WGS) entry which is preliminary data.</text>
</comment>
<keyword evidence="1" id="KW-0812">Transmembrane</keyword>
<dbReference type="Proteomes" id="UP000178129">
    <property type="component" value="Unassembled WGS sequence"/>
</dbReference>
<gene>
    <name evidence="2" type="ORF">RCO7_02611</name>
</gene>
<keyword evidence="3" id="KW-1185">Reference proteome</keyword>
<keyword evidence="1" id="KW-0472">Membrane</keyword>
<dbReference type="EMBL" id="FJUW01000012">
    <property type="protein sequence ID" value="CZS96806.1"/>
    <property type="molecule type" value="Genomic_DNA"/>
</dbReference>
<sequence>MFLLSWSQNVSYLPSQFDSLPPQGLLAAQSGSSGFSWDPLSFAFTAVIGVLAVIVPGITVFQGLLSAGPSRLKASKAAIGVPAGKTNTQFHRDEFQYRTTPMVPFIRELWRFLATENIGSKIRMYPARWVTLPEIACLSPSLDGIETVGDS</sequence>
<evidence type="ECO:0000313" key="2">
    <source>
        <dbReference type="EMBL" id="CZS96806.1"/>
    </source>
</evidence>
<organism evidence="2 3">
    <name type="scientific">Rhynchosporium graminicola</name>
    <dbReference type="NCBI Taxonomy" id="2792576"/>
    <lineage>
        <taxon>Eukaryota</taxon>
        <taxon>Fungi</taxon>
        <taxon>Dikarya</taxon>
        <taxon>Ascomycota</taxon>
        <taxon>Pezizomycotina</taxon>
        <taxon>Leotiomycetes</taxon>
        <taxon>Helotiales</taxon>
        <taxon>Ploettnerulaceae</taxon>
        <taxon>Rhynchosporium</taxon>
    </lineage>
</organism>
<protein>
    <submittedName>
        <fullName evidence="2">Uncharacterized protein</fullName>
    </submittedName>
</protein>
<feature type="transmembrane region" description="Helical" evidence="1">
    <location>
        <begin position="42"/>
        <end position="65"/>
    </location>
</feature>
<dbReference type="STRING" id="914237.A0A1E1KFF9"/>